<dbReference type="CDD" id="cd00672">
    <property type="entry name" value="CysRS_core"/>
    <property type="match status" value="1"/>
</dbReference>
<protein>
    <recommendedName>
        <fullName evidence="10">Cysteine--tRNA ligase</fullName>
        <ecNumber evidence="10">6.1.1.16</ecNumber>
    </recommendedName>
    <alternativeName>
        <fullName evidence="10">Cysteinyl-tRNA synthetase</fullName>
        <shortName evidence="10">CysRS</shortName>
    </alternativeName>
</protein>
<evidence type="ECO:0000256" key="10">
    <source>
        <dbReference type="HAMAP-Rule" id="MF_00041"/>
    </source>
</evidence>
<accession>A0A1L3JFB2</accession>
<dbReference type="STRING" id="1913578.LPB140_10535"/>
<keyword evidence="4 10" id="KW-0479">Metal-binding</keyword>
<feature type="short sequence motif" description="'HIGH' region" evidence="10">
    <location>
        <begin position="32"/>
        <end position="42"/>
    </location>
</feature>
<dbReference type="GO" id="GO:0008270">
    <property type="term" value="F:zinc ion binding"/>
    <property type="evidence" value="ECO:0007669"/>
    <property type="project" value="UniProtKB-UniRule"/>
</dbReference>
<feature type="binding site" evidence="10">
    <location>
        <position position="249"/>
    </location>
    <ligand>
        <name>Zn(2+)</name>
        <dbReference type="ChEBI" id="CHEBI:29105"/>
    </ligand>
</feature>
<dbReference type="InterPro" id="IPR024909">
    <property type="entry name" value="Cys-tRNA/MSH_ligase"/>
</dbReference>
<feature type="binding site" evidence="10">
    <location>
        <position position="288"/>
    </location>
    <ligand>
        <name>ATP</name>
        <dbReference type="ChEBI" id="CHEBI:30616"/>
    </ligand>
</feature>
<dbReference type="Proteomes" id="UP000242561">
    <property type="component" value="Chromosome"/>
</dbReference>
<dbReference type="EMBL" id="CP018154">
    <property type="protein sequence ID" value="APG63789.1"/>
    <property type="molecule type" value="Genomic_DNA"/>
</dbReference>
<evidence type="ECO:0000256" key="8">
    <source>
        <dbReference type="ARBA" id="ARBA00022917"/>
    </source>
</evidence>
<evidence type="ECO:0000256" key="4">
    <source>
        <dbReference type="ARBA" id="ARBA00022723"/>
    </source>
</evidence>
<dbReference type="InterPro" id="IPR009080">
    <property type="entry name" value="tRNAsynth_Ia_anticodon-bd"/>
</dbReference>
<dbReference type="GO" id="GO:0004817">
    <property type="term" value="F:cysteine-tRNA ligase activity"/>
    <property type="evidence" value="ECO:0007669"/>
    <property type="project" value="UniProtKB-UniRule"/>
</dbReference>
<dbReference type="Gene3D" id="1.20.120.1910">
    <property type="entry name" value="Cysteine-tRNA ligase, C-terminal anti-codon recognition domain"/>
    <property type="match status" value="1"/>
</dbReference>
<dbReference type="GO" id="GO:0005524">
    <property type="term" value="F:ATP binding"/>
    <property type="evidence" value="ECO:0007669"/>
    <property type="project" value="UniProtKB-UniRule"/>
</dbReference>
<feature type="binding site" evidence="10">
    <location>
        <position position="30"/>
    </location>
    <ligand>
        <name>Zn(2+)</name>
        <dbReference type="ChEBI" id="CHEBI:29105"/>
    </ligand>
</feature>
<keyword evidence="3 10" id="KW-0436">Ligase</keyword>
<dbReference type="GO" id="GO:0005829">
    <property type="term" value="C:cytosol"/>
    <property type="evidence" value="ECO:0007669"/>
    <property type="project" value="TreeGrafter"/>
</dbReference>
<dbReference type="OrthoDB" id="9815130at2"/>
<gene>
    <name evidence="10" type="primary">cysS</name>
    <name evidence="12" type="ORF">LPB140_10535</name>
</gene>
<dbReference type="PANTHER" id="PTHR10890:SF3">
    <property type="entry name" value="CYSTEINE--TRNA LIGASE, CYTOPLASMIC"/>
    <property type="match status" value="1"/>
</dbReference>
<comment type="subcellular location">
    <subcellularLocation>
        <location evidence="10">Cytoplasm</location>
    </subcellularLocation>
</comment>
<keyword evidence="6 10" id="KW-0862">Zinc</keyword>
<dbReference type="HAMAP" id="MF_00041">
    <property type="entry name" value="Cys_tRNA_synth"/>
    <property type="match status" value="1"/>
</dbReference>
<evidence type="ECO:0000256" key="1">
    <source>
        <dbReference type="ARBA" id="ARBA00005594"/>
    </source>
</evidence>
<keyword evidence="9 10" id="KW-0030">Aminoacyl-tRNA synthetase</keyword>
<feature type="short sequence motif" description="'KMSKS' region" evidence="10">
    <location>
        <begin position="285"/>
        <end position="289"/>
    </location>
</feature>
<dbReference type="InterPro" id="IPR015803">
    <property type="entry name" value="Cys-tRNA-ligase"/>
</dbReference>
<evidence type="ECO:0000313" key="12">
    <source>
        <dbReference type="EMBL" id="APG63789.1"/>
    </source>
</evidence>
<organism evidence="12 13">
    <name type="scientific">Sphingorhabdus lutea</name>
    <dbReference type="NCBI Taxonomy" id="1913578"/>
    <lineage>
        <taxon>Bacteria</taxon>
        <taxon>Pseudomonadati</taxon>
        <taxon>Pseudomonadota</taxon>
        <taxon>Alphaproteobacteria</taxon>
        <taxon>Sphingomonadales</taxon>
        <taxon>Sphingomonadaceae</taxon>
        <taxon>Sphingorhabdus</taxon>
    </lineage>
</organism>
<proteinExistence type="inferred from homology"/>
<sequence length="483" mass="54563">MTKLKLYNSLTRKLEVFTPVHDGEARIYTCGPTVYNYPHIGNMRAYVFADILGRVMTYKGYKLTHIINITDVGHLTDDADAGEDKMEKMANERAKSIWDIAQHYTKAYWDDVKALNIRQPAKWSIATDYVPQMIEYAKGIADKHCYQLDSGLYFDVSTVADYGKLARSQTEEGEGRIETVEGKRNGADFAIWRKTPAGEKRQMEWDSPWGKGAPGWHLECSVMSEALLGFPFDIHTGGIDHREIHHANEIAQNQAHSGCGSLDCADNSGARIWMHNNFLIERSGKMSKSSGEFLRLKLLVDKGFHPLAYRLMCLQAHYRSELEFSWEGLQAAFTRLKRMVMGVERLRSDNQSADEVQHPKLIDALQKFDAAISDDLNSAVALTILDDVIAMKKIEGEQKLSLIAILDGVLGLDLLTLTRKDLRIRPQNAQLTEDEIEAALIKRREARAAKDFAASDKIRDDLIAKGVEIMDGDPLGWEWKLDI</sequence>
<dbReference type="Pfam" id="PF01406">
    <property type="entry name" value="tRNA-synt_1e"/>
    <property type="match status" value="1"/>
</dbReference>
<evidence type="ECO:0000256" key="2">
    <source>
        <dbReference type="ARBA" id="ARBA00011245"/>
    </source>
</evidence>
<dbReference type="NCBIfam" id="TIGR00435">
    <property type="entry name" value="cysS"/>
    <property type="match status" value="1"/>
</dbReference>
<keyword evidence="10" id="KW-0963">Cytoplasm</keyword>
<comment type="catalytic activity">
    <reaction evidence="10">
        <text>tRNA(Cys) + L-cysteine + ATP = L-cysteinyl-tRNA(Cys) + AMP + diphosphate</text>
        <dbReference type="Rhea" id="RHEA:17773"/>
        <dbReference type="Rhea" id="RHEA-COMP:9661"/>
        <dbReference type="Rhea" id="RHEA-COMP:9679"/>
        <dbReference type="ChEBI" id="CHEBI:30616"/>
        <dbReference type="ChEBI" id="CHEBI:33019"/>
        <dbReference type="ChEBI" id="CHEBI:35235"/>
        <dbReference type="ChEBI" id="CHEBI:78442"/>
        <dbReference type="ChEBI" id="CHEBI:78517"/>
        <dbReference type="ChEBI" id="CHEBI:456215"/>
        <dbReference type="EC" id="6.1.1.16"/>
    </reaction>
</comment>
<evidence type="ECO:0000256" key="5">
    <source>
        <dbReference type="ARBA" id="ARBA00022741"/>
    </source>
</evidence>
<dbReference type="EC" id="6.1.1.16" evidence="10"/>
<evidence type="ECO:0000256" key="9">
    <source>
        <dbReference type="ARBA" id="ARBA00023146"/>
    </source>
</evidence>
<feature type="binding site" evidence="10">
    <location>
        <position position="220"/>
    </location>
    <ligand>
        <name>Zn(2+)</name>
        <dbReference type="ChEBI" id="CHEBI:29105"/>
    </ligand>
</feature>
<evidence type="ECO:0000256" key="3">
    <source>
        <dbReference type="ARBA" id="ARBA00022598"/>
    </source>
</evidence>
<keyword evidence="13" id="KW-1185">Reference proteome</keyword>
<evidence type="ECO:0000256" key="6">
    <source>
        <dbReference type="ARBA" id="ARBA00022833"/>
    </source>
</evidence>
<dbReference type="KEGG" id="sphl:LPB140_10535"/>
<dbReference type="PRINTS" id="PR00983">
    <property type="entry name" value="TRNASYNTHCYS"/>
</dbReference>
<dbReference type="Gene3D" id="3.40.50.620">
    <property type="entry name" value="HUPs"/>
    <property type="match status" value="1"/>
</dbReference>
<comment type="similarity">
    <text evidence="1 10">Belongs to the class-I aminoacyl-tRNA synthetase family.</text>
</comment>
<keyword evidence="8 10" id="KW-0648">Protein biosynthesis</keyword>
<reference evidence="12 13" key="1">
    <citation type="submission" date="2016-11" db="EMBL/GenBank/DDBJ databases">
        <title>Sphingorhabdus sp. LPB0140, isolated from marine environment.</title>
        <authorList>
            <person name="Kim E."/>
            <person name="Yi H."/>
        </authorList>
    </citation>
    <scope>NUCLEOTIDE SEQUENCE [LARGE SCALE GENOMIC DNA]</scope>
    <source>
        <strain evidence="12 13">LPB0140</strain>
    </source>
</reference>
<dbReference type="InterPro" id="IPR032678">
    <property type="entry name" value="tRNA-synt_1_cat_dom"/>
</dbReference>
<evidence type="ECO:0000259" key="11">
    <source>
        <dbReference type="Pfam" id="PF01406"/>
    </source>
</evidence>
<dbReference type="InterPro" id="IPR014729">
    <property type="entry name" value="Rossmann-like_a/b/a_fold"/>
</dbReference>
<comment type="cofactor">
    <cofactor evidence="10">
        <name>Zn(2+)</name>
        <dbReference type="ChEBI" id="CHEBI:29105"/>
    </cofactor>
    <text evidence="10">Binds 1 zinc ion per subunit.</text>
</comment>
<feature type="binding site" evidence="10">
    <location>
        <position position="245"/>
    </location>
    <ligand>
        <name>Zn(2+)</name>
        <dbReference type="ChEBI" id="CHEBI:29105"/>
    </ligand>
</feature>
<keyword evidence="7 10" id="KW-0067">ATP-binding</keyword>
<comment type="subunit">
    <text evidence="2 10">Monomer.</text>
</comment>
<name>A0A1L3JFB2_9SPHN</name>
<dbReference type="SUPFAM" id="SSF52374">
    <property type="entry name" value="Nucleotidylyl transferase"/>
    <property type="match status" value="1"/>
</dbReference>
<evidence type="ECO:0000313" key="13">
    <source>
        <dbReference type="Proteomes" id="UP000242561"/>
    </source>
</evidence>
<dbReference type="SUPFAM" id="SSF47323">
    <property type="entry name" value="Anticodon-binding domain of a subclass of class I aminoacyl-tRNA synthetases"/>
    <property type="match status" value="1"/>
</dbReference>
<feature type="domain" description="tRNA synthetases class I catalytic" evidence="11">
    <location>
        <begin position="17"/>
        <end position="332"/>
    </location>
</feature>
<dbReference type="GO" id="GO:0006423">
    <property type="term" value="P:cysteinyl-tRNA aminoacylation"/>
    <property type="evidence" value="ECO:0007669"/>
    <property type="project" value="UniProtKB-UniRule"/>
</dbReference>
<dbReference type="AlphaFoldDB" id="A0A1L3JFB2"/>
<evidence type="ECO:0000256" key="7">
    <source>
        <dbReference type="ARBA" id="ARBA00022840"/>
    </source>
</evidence>
<dbReference type="PANTHER" id="PTHR10890">
    <property type="entry name" value="CYSTEINYL-TRNA SYNTHETASE"/>
    <property type="match status" value="1"/>
</dbReference>
<keyword evidence="5 10" id="KW-0547">Nucleotide-binding</keyword>